<dbReference type="Proteomes" id="UP000507470">
    <property type="component" value="Unassembled WGS sequence"/>
</dbReference>
<protein>
    <submittedName>
        <fullName evidence="1">Uncharacterized protein</fullName>
    </submittedName>
</protein>
<proteinExistence type="predicted"/>
<accession>A0A6J8B1J1</accession>
<evidence type="ECO:0000313" key="2">
    <source>
        <dbReference type="Proteomes" id="UP000507470"/>
    </source>
</evidence>
<gene>
    <name evidence="1" type="ORF">MCOR_13584</name>
</gene>
<keyword evidence="2" id="KW-1185">Reference proteome</keyword>
<dbReference type="EMBL" id="CACVKT020002298">
    <property type="protein sequence ID" value="CAC5377260.1"/>
    <property type="molecule type" value="Genomic_DNA"/>
</dbReference>
<evidence type="ECO:0000313" key="1">
    <source>
        <dbReference type="EMBL" id="CAC5377260.1"/>
    </source>
</evidence>
<sequence>MVFEDRHSSTLEFEDKHSSTMVFEDRHSSTLEFEDRHSYIFQIWSSKTLFNSGVQRQTLFNYGVKVEMYKNGEKVAYLKFGGFPNYDNVSKSTWFKPEYLQDSSWKDLNKHINSSTLHGYADVGKNKFDVTTYNNCTQMWFMIVDFTDVGRVRNQNCFKIPNLNAPFFVYSTKGTHANTPGDVDFADVLVIYGDVET</sequence>
<organism evidence="1 2">
    <name type="scientific">Mytilus coruscus</name>
    <name type="common">Sea mussel</name>
    <dbReference type="NCBI Taxonomy" id="42192"/>
    <lineage>
        <taxon>Eukaryota</taxon>
        <taxon>Metazoa</taxon>
        <taxon>Spiralia</taxon>
        <taxon>Lophotrochozoa</taxon>
        <taxon>Mollusca</taxon>
        <taxon>Bivalvia</taxon>
        <taxon>Autobranchia</taxon>
        <taxon>Pteriomorphia</taxon>
        <taxon>Mytilida</taxon>
        <taxon>Mytiloidea</taxon>
        <taxon>Mytilidae</taxon>
        <taxon>Mytilinae</taxon>
        <taxon>Mytilus</taxon>
    </lineage>
</organism>
<reference evidence="1 2" key="1">
    <citation type="submission" date="2020-06" db="EMBL/GenBank/DDBJ databases">
        <authorList>
            <person name="Li R."/>
            <person name="Bekaert M."/>
        </authorList>
    </citation>
    <scope>NUCLEOTIDE SEQUENCE [LARGE SCALE GENOMIC DNA]</scope>
    <source>
        <strain evidence="2">wild</strain>
    </source>
</reference>
<dbReference type="AlphaFoldDB" id="A0A6J8B1J1"/>
<dbReference type="OrthoDB" id="6134084at2759"/>
<name>A0A6J8B1J1_MYTCO</name>